<feature type="transmembrane region" description="Helical" evidence="7">
    <location>
        <begin position="12"/>
        <end position="32"/>
    </location>
</feature>
<dbReference type="AlphaFoldDB" id="A0ABD6AA29"/>
<comment type="subcellular location">
    <subcellularLocation>
        <location evidence="1 7">Cell membrane</location>
        <topology evidence="1 7">Multi-pass membrane protein</topology>
    </subcellularLocation>
</comment>
<protein>
    <submittedName>
        <fullName evidence="9">ABC transporter permease</fullName>
    </submittedName>
</protein>
<keyword evidence="4 7" id="KW-0812">Transmembrane</keyword>
<dbReference type="Pfam" id="PF00528">
    <property type="entry name" value="BPD_transp_1"/>
    <property type="match status" value="1"/>
</dbReference>
<feature type="transmembrane region" description="Helical" evidence="7">
    <location>
        <begin position="111"/>
        <end position="132"/>
    </location>
</feature>
<dbReference type="PANTHER" id="PTHR43163:SF6">
    <property type="entry name" value="DIPEPTIDE TRANSPORT SYSTEM PERMEASE PROTEIN DPPB-RELATED"/>
    <property type="match status" value="1"/>
</dbReference>
<evidence type="ECO:0000256" key="4">
    <source>
        <dbReference type="ARBA" id="ARBA00022692"/>
    </source>
</evidence>
<keyword evidence="10" id="KW-1185">Reference proteome</keyword>
<evidence type="ECO:0000313" key="9">
    <source>
        <dbReference type="EMBL" id="MFC7317416.1"/>
    </source>
</evidence>
<dbReference type="CDD" id="cd06261">
    <property type="entry name" value="TM_PBP2"/>
    <property type="match status" value="1"/>
</dbReference>
<organism evidence="9 10">
    <name type="scientific">Halomarina halobia</name>
    <dbReference type="NCBI Taxonomy" id="3033386"/>
    <lineage>
        <taxon>Archaea</taxon>
        <taxon>Methanobacteriati</taxon>
        <taxon>Methanobacteriota</taxon>
        <taxon>Stenosarchaea group</taxon>
        <taxon>Halobacteria</taxon>
        <taxon>Halobacteriales</taxon>
        <taxon>Natronomonadaceae</taxon>
        <taxon>Halomarina</taxon>
    </lineage>
</organism>
<evidence type="ECO:0000259" key="8">
    <source>
        <dbReference type="PROSITE" id="PS50928"/>
    </source>
</evidence>
<evidence type="ECO:0000256" key="3">
    <source>
        <dbReference type="ARBA" id="ARBA00022475"/>
    </source>
</evidence>
<evidence type="ECO:0000313" key="10">
    <source>
        <dbReference type="Proteomes" id="UP001596547"/>
    </source>
</evidence>
<evidence type="ECO:0000256" key="6">
    <source>
        <dbReference type="ARBA" id="ARBA00023136"/>
    </source>
</evidence>
<proteinExistence type="inferred from homology"/>
<evidence type="ECO:0000256" key="2">
    <source>
        <dbReference type="ARBA" id="ARBA00022448"/>
    </source>
</evidence>
<feature type="transmembrane region" description="Helical" evidence="7">
    <location>
        <begin position="147"/>
        <end position="166"/>
    </location>
</feature>
<feature type="transmembrane region" description="Helical" evidence="7">
    <location>
        <begin position="323"/>
        <end position="341"/>
    </location>
</feature>
<dbReference type="GeneID" id="79315914"/>
<dbReference type="Proteomes" id="UP001596547">
    <property type="component" value="Unassembled WGS sequence"/>
</dbReference>
<dbReference type="Gene3D" id="1.10.3720.10">
    <property type="entry name" value="MetI-like"/>
    <property type="match status" value="1"/>
</dbReference>
<feature type="transmembrane region" description="Helical" evidence="7">
    <location>
        <begin position="278"/>
        <end position="303"/>
    </location>
</feature>
<accession>A0ABD6AA29</accession>
<feature type="transmembrane region" description="Helical" evidence="7">
    <location>
        <begin position="73"/>
        <end position="91"/>
    </location>
</feature>
<comment type="similarity">
    <text evidence="7">Belongs to the binding-protein-dependent transport system permease family.</text>
</comment>
<evidence type="ECO:0000256" key="5">
    <source>
        <dbReference type="ARBA" id="ARBA00022989"/>
    </source>
</evidence>
<dbReference type="EMBL" id="JBHTBF010000002">
    <property type="protein sequence ID" value="MFC7317416.1"/>
    <property type="molecule type" value="Genomic_DNA"/>
</dbReference>
<keyword evidence="6 7" id="KW-0472">Membrane</keyword>
<dbReference type="InterPro" id="IPR000515">
    <property type="entry name" value="MetI-like"/>
</dbReference>
<keyword evidence="3" id="KW-1003">Cell membrane</keyword>
<dbReference type="PROSITE" id="PS50928">
    <property type="entry name" value="ABC_TM1"/>
    <property type="match status" value="1"/>
</dbReference>
<reference evidence="9 10" key="1">
    <citation type="journal article" date="2019" name="Int. J. Syst. Evol. Microbiol.">
        <title>The Global Catalogue of Microorganisms (GCM) 10K type strain sequencing project: providing services to taxonomists for standard genome sequencing and annotation.</title>
        <authorList>
            <consortium name="The Broad Institute Genomics Platform"/>
            <consortium name="The Broad Institute Genome Sequencing Center for Infectious Disease"/>
            <person name="Wu L."/>
            <person name="Ma J."/>
        </authorList>
    </citation>
    <scope>NUCLEOTIDE SEQUENCE [LARGE SCALE GENOMIC DNA]</scope>
    <source>
        <strain evidence="9 10">PSR21</strain>
    </source>
</reference>
<gene>
    <name evidence="9" type="ORF">ACFQPE_11545</name>
</gene>
<comment type="caution">
    <text evidence="9">The sequence shown here is derived from an EMBL/GenBank/DDBJ whole genome shotgun (WGS) entry which is preliminary data.</text>
</comment>
<sequence length="356" mass="38967">MSRWSYFLRRLVLVVPILLFSMSLTFLIIRIGPTDPVAAIVGLNNDPQYRIAVAKSIGILDKNGDPVPLWRQYVDFMWGLLTFDLGQAWVINRGTSVTDLIASRAPRTIWLGFWSVLVALFIGIPLGFYAGLNPNTLSDYTASFGGIVWRAMPNFWLGIILAGVLVTSSELTNGLFNWSEFIVETDVITAPPLDNLSFVSFEGGVPSYDGEGFENLVAAIKQILPAALVLGSASMGNEMRIGRTAVLETINSNYVETARAKGLSERVIVWKHVFRNALIPLVPVITAEAFLLIGGSVVVESVFGINGLGKLFFDATVQGDLPLAGALIFIFVLITLGMNILQDFLYTVIDPRIGYE</sequence>
<name>A0ABD6AA29_9EURY</name>
<dbReference type="PANTHER" id="PTHR43163">
    <property type="entry name" value="DIPEPTIDE TRANSPORT SYSTEM PERMEASE PROTEIN DPPB-RELATED"/>
    <property type="match status" value="1"/>
</dbReference>
<dbReference type="GO" id="GO:0005886">
    <property type="term" value="C:plasma membrane"/>
    <property type="evidence" value="ECO:0007669"/>
    <property type="project" value="UniProtKB-SubCell"/>
</dbReference>
<evidence type="ECO:0000256" key="1">
    <source>
        <dbReference type="ARBA" id="ARBA00004651"/>
    </source>
</evidence>
<dbReference type="RefSeq" id="WP_276303336.1">
    <property type="nucleotide sequence ID" value="NZ_CP119992.1"/>
</dbReference>
<feature type="domain" description="ABC transmembrane type-1" evidence="8">
    <location>
        <begin position="105"/>
        <end position="342"/>
    </location>
</feature>
<evidence type="ECO:0000256" key="7">
    <source>
        <dbReference type="RuleBase" id="RU363032"/>
    </source>
</evidence>
<keyword evidence="2 7" id="KW-0813">Transport</keyword>
<keyword evidence="5 7" id="KW-1133">Transmembrane helix</keyword>
<dbReference type="InterPro" id="IPR035906">
    <property type="entry name" value="MetI-like_sf"/>
</dbReference>
<dbReference type="SUPFAM" id="SSF161098">
    <property type="entry name" value="MetI-like"/>
    <property type="match status" value="1"/>
</dbReference>